<reference evidence="2" key="1">
    <citation type="submission" date="2021-11" db="EMBL/GenBank/DDBJ databases">
        <title>Genome sequence.</title>
        <authorList>
            <person name="Sun Q."/>
        </authorList>
    </citation>
    <scope>NUCLEOTIDE SEQUENCE</scope>
    <source>
        <strain evidence="2">JC740</strain>
    </source>
</reference>
<feature type="compositionally biased region" description="Basic and acidic residues" evidence="1">
    <location>
        <begin position="105"/>
        <end position="117"/>
    </location>
</feature>
<comment type="caution">
    <text evidence="2">The sequence shown here is derived from an EMBL/GenBank/DDBJ whole genome shotgun (WGS) entry which is preliminary data.</text>
</comment>
<keyword evidence="3" id="KW-1185">Reference proteome</keyword>
<evidence type="ECO:0000313" key="3">
    <source>
        <dbReference type="Proteomes" id="UP001430306"/>
    </source>
</evidence>
<proteinExistence type="predicted"/>
<evidence type="ECO:0000256" key="1">
    <source>
        <dbReference type="SAM" id="MobiDB-lite"/>
    </source>
</evidence>
<evidence type="ECO:0000313" key="2">
    <source>
        <dbReference type="EMBL" id="MCC9644998.1"/>
    </source>
</evidence>
<dbReference type="RefSeq" id="WP_230276655.1">
    <property type="nucleotide sequence ID" value="NZ_JAJKFW010000062.1"/>
</dbReference>
<sequence>MNLSNVCRNLLRLADSIVNKAEWDVTNLPESQCLFVFDRRPNASAETLRDVASQFGQILAFETAASEWVDGQMVLGCLIQITERHGGTSDSVRRSYASATSADYEPSHDKRPINSKS</sequence>
<dbReference type="Proteomes" id="UP001430306">
    <property type="component" value="Unassembled WGS sequence"/>
</dbReference>
<accession>A0ABS8NQ92</accession>
<dbReference type="EMBL" id="JAJKFW010000062">
    <property type="protein sequence ID" value="MCC9644998.1"/>
    <property type="molecule type" value="Genomic_DNA"/>
</dbReference>
<name>A0ABS8NQ92_9BACT</name>
<organism evidence="2 3">
    <name type="scientific">Rhodopirellula halodulae</name>
    <dbReference type="NCBI Taxonomy" id="2894198"/>
    <lineage>
        <taxon>Bacteria</taxon>
        <taxon>Pseudomonadati</taxon>
        <taxon>Planctomycetota</taxon>
        <taxon>Planctomycetia</taxon>
        <taxon>Pirellulales</taxon>
        <taxon>Pirellulaceae</taxon>
        <taxon>Rhodopirellula</taxon>
    </lineage>
</organism>
<gene>
    <name evidence="2" type="ORF">LOC71_22200</name>
</gene>
<protein>
    <submittedName>
        <fullName evidence="2">Uncharacterized protein</fullName>
    </submittedName>
</protein>
<feature type="region of interest" description="Disordered" evidence="1">
    <location>
        <begin position="85"/>
        <end position="117"/>
    </location>
</feature>